<dbReference type="GO" id="GO:0009288">
    <property type="term" value="C:bacterial-type flagellum"/>
    <property type="evidence" value="ECO:0007669"/>
    <property type="project" value="UniProtKB-SubCell"/>
</dbReference>
<reference evidence="6" key="1">
    <citation type="submission" date="2021-07" db="EMBL/GenBank/DDBJ databases">
        <title>Roseobacter insulae sp. nov., isolated from a tidal flat.</title>
        <authorList>
            <person name="Park S."/>
            <person name="Yoon J.-H."/>
        </authorList>
    </citation>
    <scope>NUCLEOTIDE SEQUENCE</scope>
    <source>
        <strain evidence="6">YSTF-M11</strain>
    </source>
</reference>
<evidence type="ECO:0000256" key="3">
    <source>
        <dbReference type="RuleBase" id="RU362073"/>
    </source>
</evidence>
<evidence type="ECO:0000256" key="1">
    <source>
        <dbReference type="ARBA" id="ARBA00005709"/>
    </source>
</evidence>
<comment type="function">
    <text evidence="3">Flagellin is the subunit protein which polymerizes to form the filaments of bacterial flagella.</text>
</comment>
<proteinExistence type="inferred from homology"/>
<keyword evidence="2 3" id="KW-0975">Bacterial flagellum</keyword>
<comment type="similarity">
    <text evidence="1 3">Belongs to the bacterial flagellin family.</text>
</comment>
<dbReference type="AlphaFoldDB" id="A0A9X1FSP0"/>
<comment type="subcellular location">
    <subcellularLocation>
        <location evidence="3">Secreted</location>
    </subcellularLocation>
    <subcellularLocation>
        <location evidence="3">Bacterial flagellum</location>
    </subcellularLocation>
</comment>
<dbReference type="PANTHER" id="PTHR42792:SF2">
    <property type="entry name" value="FLAGELLIN"/>
    <property type="match status" value="1"/>
</dbReference>
<accession>A0A9X1FSP0</accession>
<dbReference type="GO" id="GO:0005576">
    <property type="term" value="C:extracellular region"/>
    <property type="evidence" value="ECO:0007669"/>
    <property type="project" value="UniProtKB-SubCell"/>
</dbReference>
<keyword evidence="6" id="KW-0966">Cell projection</keyword>
<feature type="domain" description="Flagellin C-terminal" evidence="5">
    <location>
        <begin position="333"/>
        <end position="417"/>
    </location>
</feature>
<dbReference type="RefSeq" id="WP_219499310.1">
    <property type="nucleotide sequence ID" value="NZ_JAHXDN010000001.1"/>
</dbReference>
<keyword evidence="3" id="KW-0964">Secreted</keyword>
<name>A0A9X1FSP0_9RHOB</name>
<evidence type="ECO:0000259" key="4">
    <source>
        <dbReference type="Pfam" id="PF00669"/>
    </source>
</evidence>
<dbReference type="PANTHER" id="PTHR42792">
    <property type="entry name" value="FLAGELLIN"/>
    <property type="match status" value="1"/>
</dbReference>
<keyword evidence="7" id="KW-1185">Reference proteome</keyword>
<keyword evidence="6" id="KW-0282">Flagellum</keyword>
<dbReference type="Proteomes" id="UP001138661">
    <property type="component" value="Unassembled WGS sequence"/>
</dbReference>
<evidence type="ECO:0000256" key="2">
    <source>
        <dbReference type="ARBA" id="ARBA00023143"/>
    </source>
</evidence>
<dbReference type="Pfam" id="PF00700">
    <property type="entry name" value="Flagellin_C"/>
    <property type="match status" value="1"/>
</dbReference>
<dbReference type="InterPro" id="IPR046358">
    <property type="entry name" value="Flagellin_C"/>
</dbReference>
<keyword evidence="6" id="KW-0969">Cilium</keyword>
<evidence type="ECO:0000259" key="5">
    <source>
        <dbReference type="Pfam" id="PF00700"/>
    </source>
</evidence>
<sequence length="418" mass="42088">MSSILTNNSAMVALQTLKSINMNLGKVQSEISTGKTVESAKDNAATWAISKVMESDVAGFEAISDSLSLGQATVGVALNAAEGIADLLNEIKSKVVNSQEDNVDRDKIQTDIEALTNQIASISGAAQFNGLNILSNSGYDADSGTSSILSSLDRSATGVTSSNIDVTKQDLSTTAGVFSAAGTGTAANAMTANTVAVGAAPAAAYTVVAADAAAGVMFSIDSLEGDALADSIVVSVNDGDTVADIQDRLITALNFAADSLGKEITFSADGTTAGQINASNDKAAGGAANAIVAADMQKLTGATDDGNTSIGGKLSLLNYFDVTTEDGAEAALGAIEGLIQTSIDSAAVLGSAGKRIETQAEFVGKLSDLLTSGIGALVDADMEAASAKLQALQTQQQLGVQALSIANQAPQTILSLFR</sequence>
<dbReference type="InterPro" id="IPR001029">
    <property type="entry name" value="Flagellin_N"/>
</dbReference>
<evidence type="ECO:0000313" key="7">
    <source>
        <dbReference type="Proteomes" id="UP001138661"/>
    </source>
</evidence>
<evidence type="ECO:0000313" key="6">
    <source>
        <dbReference type="EMBL" id="MBW4706968.1"/>
    </source>
</evidence>
<protein>
    <recommendedName>
        <fullName evidence="3">Flagellin</fullName>
    </recommendedName>
</protein>
<dbReference type="EMBL" id="JAHXDN010000001">
    <property type="protein sequence ID" value="MBW4706968.1"/>
    <property type="molecule type" value="Genomic_DNA"/>
</dbReference>
<dbReference type="Pfam" id="PF00669">
    <property type="entry name" value="Flagellin_N"/>
    <property type="match status" value="1"/>
</dbReference>
<gene>
    <name evidence="6" type="ORF">KX928_04110</name>
</gene>
<comment type="caution">
    <text evidence="6">The sequence shown here is derived from an EMBL/GenBank/DDBJ whole genome shotgun (WGS) entry which is preliminary data.</text>
</comment>
<organism evidence="6 7">
    <name type="scientific">Roseobacter insulae</name>
    <dbReference type="NCBI Taxonomy" id="2859783"/>
    <lineage>
        <taxon>Bacteria</taxon>
        <taxon>Pseudomonadati</taxon>
        <taxon>Pseudomonadota</taxon>
        <taxon>Alphaproteobacteria</taxon>
        <taxon>Rhodobacterales</taxon>
        <taxon>Roseobacteraceae</taxon>
        <taxon>Roseobacter</taxon>
    </lineage>
</organism>
<feature type="domain" description="Flagellin N-terminal" evidence="4">
    <location>
        <begin position="4"/>
        <end position="137"/>
    </location>
</feature>
<dbReference type="InterPro" id="IPR001492">
    <property type="entry name" value="Flagellin"/>
</dbReference>
<dbReference type="GO" id="GO:0005198">
    <property type="term" value="F:structural molecule activity"/>
    <property type="evidence" value="ECO:0007669"/>
    <property type="project" value="UniProtKB-UniRule"/>
</dbReference>